<dbReference type="RefSeq" id="WP_100204008.1">
    <property type="nucleotide sequence ID" value="NZ_PGGW01000066.1"/>
</dbReference>
<feature type="domain" description="RNA polymerase sigma-70 region 2" evidence="7">
    <location>
        <begin position="35"/>
        <end position="103"/>
    </location>
</feature>
<evidence type="ECO:0000259" key="7">
    <source>
        <dbReference type="Pfam" id="PF04542"/>
    </source>
</evidence>
<comment type="caution">
    <text evidence="9">The sequence shown here is derived from an EMBL/GenBank/DDBJ whole genome shotgun (WGS) entry which is preliminary data.</text>
</comment>
<organism evidence="9 10">
    <name type="scientific">Streptomyces carminius</name>
    <dbReference type="NCBI Taxonomy" id="2665496"/>
    <lineage>
        <taxon>Bacteria</taxon>
        <taxon>Bacillati</taxon>
        <taxon>Actinomycetota</taxon>
        <taxon>Actinomycetes</taxon>
        <taxon>Kitasatosporales</taxon>
        <taxon>Streptomycetaceae</taxon>
        <taxon>Streptomyces</taxon>
    </lineage>
</organism>
<gene>
    <name evidence="9" type="ORF">CUT44_24085</name>
</gene>
<evidence type="ECO:0000256" key="6">
    <source>
        <dbReference type="SAM" id="MobiDB-lite"/>
    </source>
</evidence>
<keyword evidence="10" id="KW-1185">Reference proteome</keyword>
<keyword evidence="3" id="KW-0731">Sigma factor</keyword>
<evidence type="ECO:0000259" key="8">
    <source>
        <dbReference type="Pfam" id="PF08281"/>
    </source>
</evidence>
<dbReference type="NCBIfam" id="TIGR02937">
    <property type="entry name" value="sigma70-ECF"/>
    <property type="match status" value="1"/>
</dbReference>
<dbReference type="InterPro" id="IPR013249">
    <property type="entry name" value="RNA_pol_sigma70_r4_t2"/>
</dbReference>
<evidence type="ECO:0000256" key="2">
    <source>
        <dbReference type="ARBA" id="ARBA00023015"/>
    </source>
</evidence>
<dbReference type="AlphaFoldDB" id="A0A2M8LTT7"/>
<reference evidence="9 10" key="1">
    <citation type="submission" date="2017-11" db="EMBL/GenBank/DDBJ databases">
        <title>Streptomyces carmine sp. nov., a novel actinomycete isolated from Sophora alopecuroides in Xinjiang, China.</title>
        <authorList>
            <person name="Wang Y."/>
            <person name="Luo X."/>
            <person name="Wan C."/>
            <person name="Zhang L."/>
        </authorList>
    </citation>
    <scope>NUCLEOTIDE SEQUENCE [LARGE SCALE GENOMIC DNA]</scope>
    <source>
        <strain evidence="9 10">TRM SA0054</strain>
    </source>
</reference>
<dbReference type="PANTHER" id="PTHR43133:SF52">
    <property type="entry name" value="ECF RNA POLYMERASE SIGMA FACTOR SIGL"/>
    <property type="match status" value="1"/>
</dbReference>
<evidence type="ECO:0000256" key="1">
    <source>
        <dbReference type="ARBA" id="ARBA00010641"/>
    </source>
</evidence>
<accession>A0A2M8LTT7</accession>
<sequence>MRRTIEIQQAGPVPGTVPGRPGPAGARCEAFIRGLYEEHGALLVRFATRLLGGDRHRAEDILQEAAVRAWRHSGTLGTQTKGLRPWLFTVVRNLVIDDQRSRRAASTASEPFEQAELPVADEVERTLTSHVVTQAMRDLSERQREVLIHMYFLGNSVAQTAEALGVPPGTVKSRTYYAMRALRAALEVRGVEC</sequence>
<comment type="similarity">
    <text evidence="1">Belongs to the sigma-70 factor family. ECF subfamily.</text>
</comment>
<dbReference type="GO" id="GO:0006352">
    <property type="term" value="P:DNA-templated transcription initiation"/>
    <property type="evidence" value="ECO:0007669"/>
    <property type="project" value="InterPro"/>
</dbReference>
<evidence type="ECO:0000256" key="5">
    <source>
        <dbReference type="ARBA" id="ARBA00023163"/>
    </source>
</evidence>
<protein>
    <submittedName>
        <fullName evidence="9">RNA polymerase</fullName>
    </submittedName>
</protein>
<dbReference type="GO" id="GO:0016987">
    <property type="term" value="F:sigma factor activity"/>
    <property type="evidence" value="ECO:0007669"/>
    <property type="project" value="UniProtKB-KW"/>
</dbReference>
<dbReference type="InterPro" id="IPR007627">
    <property type="entry name" value="RNA_pol_sigma70_r2"/>
</dbReference>
<keyword evidence="4" id="KW-0238">DNA-binding</keyword>
<dbReference type="InterPro" id="IPR039425">
    <property type="entry name" value="RNA_pol_sigma-70-like"/>
</dbReference>
<dbReference type="Pfam" id="PF08281">
    <property type="entry name" value="Sigma70_r4_2"/>
    <property type="match status" value="1"/>
</dbReference>
<evidence type="ECO:0000313" key="9">
    <source>
        <dbReference type="EMBL" id="PJE95364.1"/>
    </source>
</evidence>
<name>A0A2M8LTT7_9ACTN</name>
<dbReference type="SUPFAM" id="SSF88659">
    <property type="entry name" value="Sigma3 and sigma4 domains of RNA polymerase sigma factors"/>
    <property type="match status" value="1"/>
</dbReference>
<proteinExistence type="inferred from homology"/>
<dbReference type="InterPro" id="IPR036388">
    <property type="entry name" value="WH-like_DNA-bd_sf"/>
</dbReference>
<dbReference type="Gene3D" id="1.10.10.10">
    <property type="entry name" value="Winged helix-like DNA-binding domain superfamily/Winged helix DNA-binding domain"/>
    <property type="match status" value="1"/>
</dbReference>
<dbReference type="InterPro" id="IPR013325">
    <property type="entry name" value="RNA_pol_sigma_r2"/>
</dbReference>
<dbReference type="PANTHER" id="PTHR43133">
    <property type="entry name" value="RNA POLYMERASE ECF-TYPE SIGMA FACTO"/>
    <property type="match status" value="1"/>
</dbReference>
<dbReference type="Gene3D" id="1.10.1740.10">
    <property type="match status" value="1"/>
</dbReference>
<evidence type="ECO:0000256" key="3">
    <source>
        <dbReference type="ARBA" id="ARBA00023082"/>
    </source>
</evidence>
<dbReference type="Proteomes" id="UP000230407">
    <property type="component" value="Unassembled WGS sequence"/>
</dbReference>
<evidence type="ECO:0000313" key="10">
    <source>
        <dbReference type="Proteomes" id="UP000230407"/>
    </source>
</evidence>
<feature type="domain" description="RNA polymerase sigma factor 70 region 4 type 2" evidence="8">
    <location>
        <begin position="132"/>
        <end position="182"/>
    </location>
</feature>
<keyword evidence="2" id="KW-0805">Transcription regulation</keyword>
<dbReference type="GO" id="GO:0003677">
    <property type="term" value="F:DNA binding"/>
    <property type="evidence" value="ECO:0007669"/>
    <property type="project" value="UniProtKB-KW"/>
</dbReference>
<dbReference type="EMBL" id="PGGW01000066">
    <property type="protein sequence ID" value="PJE95364.1"/>
    <property type="molecule type" value="Genomic_DNA"/>
</dbReference>
<feature type="compositionally biased region" description="Low complexity" evidence="6">
    <location>
        <begin position="10"/>
        <end position="23"/>
    </location>
</feature>
<feature type="region of interest" description="Disordered" evidence="6">
    <location>
        <begin position="1"/>
        <end position="23"/>
    </location>
</feature>
<evidence type="ECO:0000256" key="4">
    <source>
        <dbReference type="ARBA" id="ARBA00023125"/>
    </source>
</evidence>
<dbReference type="InterPro" id="IPR014284">
    <property type="entry name" value="RNA_pol_sigma-70_dom"/>
</dbReference>
<dbReference type="CDD" id="cd06171">
    <property type="entry name" value="Sigma70_r4"/>
    <property type="match status" value="1"/>
</dbReference>
<keyword evidence="5" id="KW-0804">Transcription</keyword>
<dbReference type="InterPro" id="IPR013324">
    <property type="entry name" value="RNA_pol_sigma_r3/r4-like"/>
</dbReference>
<dbReference type="SUPFAM" id="SSF88946">
    <property type="entry name" value="Sigma2 domain of RNA polymerase sigma factors"/>
    <property type="match status" value="1"/>
</dbReference>
<dbReference type="Pfam" id="PF04542">
    <property type="entry name" value="Sigma70_r2"/>
    <property type="match status" value="1"/>
</dbReference>